<reference evidence="2 4" key="1">
    <citation type="journal article" date="2015" name="Proc. Natl. Acad. Sci. U.S.A.">
        <title>Genomic and proteomic characterization of "Candidatus Nitrosopelagicus brevis": An ammonia-oxidizing archaeon from the open ocean.</title>
        <authorList>
            <person name="Santoro A.E."/>
            <person name="Dupont C.L."/>
            <person name="Richter R.A."/>
            <person name="Craig M.T."/>
            <person name="Carini P."/>
            <person name="McIlvin M.R."/>
            <person name="Yang Y."/>
            <person name="Orsi W.D."/>
            <person name="Moran D.M."/>
            <person name="Saito M.A."/>
        </authorList>
    </citation>
    <scope>NUCLEOTIDE SEQUENCE [LARGE SCALE GENOMIC DNA]</scope>
    <source>
        <strain evidence="2">CN25</strain>
        <strain evidence="4">V2</strain>
    </source>
</reference>
<evidence type="ECO:0000256" key="1">
    <source>
        <dbReference type="SAM" id="Coils"/>
    </source>
</evidence>
<evidence type="ECO:0000313" key="3">
    <source>
        <dbReference type="EMBL" id="PTL87122.1"/>
    </source>
</evidence>
<protein>
    <submittedName>
        <fullName evidence="2">Uncharacterized protein</fullName>
    </submittedName>
</protein>
<sequence>MQYTDEQIQKMLELKESIIDKMAKHQDELDFLQKNLDVLDVVLKGSSFTKASSLPRSTESITKEPEEDKIEVKEEKLESIQIKKNKDGEVIANAFVTPEKISIILNEGIGLTDEIPPLRSFFIERIIGEMKKIDSTDVKNGKIDENSVIDCIINKNGPAIREIIIKNYRQKERLDEIINTATWSLTRMLENSVK</sequence>
<organism evidence="2 4">
    <name type="scientific">Candidatus Nitrosopelagicus brevis</name>
    <dbReference type="NCBI Taxonomy" id="1410606"/>
    <lineage>
        <taxon>Archaea</taxon>
        <taxon>Nitrososphaerota</taxon>
    </lineage>
</organism>
<evidence type="ECO:0000313" key="4">
    <source>
        <dbReference type="Proteomes" id="UP000030944"/>
    </source>
</evidence>
<dbReference type="Proteomes" id="UP000241022">
    <property type="component" value="Unassembled WGS sequence"/>
</dbReference>
<dbReference type="RefSeq" id="WP_048106116.1">
    <property type="nucleotide sequence ID" value="NZ_CP007026.1"/>
</dbReference>
<name>A0A0A7UYY8_9ARCH</name>
<dbReference type="EMBL" id="CP007026">
    <property type="protein sequence ID" value="AJA91992.1"/>
    <property type="molecule type" value="Genomic_DNA"/>
</dbReference>
<reference evidence="3" key="2">
    <citation type="submission" date="2016-05" db="EMBL/GenBank/DDBJ databases">
        <authorList>
            <person name="Lavstsen T."/>
            <person name="Jespersen J.S."/>
        </authorList>
    </citation>
    <scope>NUCLEOTIDE SEQUENCE [LARGE SCALE GENOMIC DNA]</scope>
    <source>
        <strain evidence="3">U25</strain>
    </source>
</reference>
<feature type="coiled-coil region" evidence="1">
    <location>
        <begin position="8"/>
        <end position="42"/>
    </location>
</feature>
<reference evidence="3 5" key="3">
    <citation type="submission" date="2018-04" db="EMBL/GenBank/DDBJ databases">
        <title>Transcriptomics of ammonia oxidizing archaea.</title>
        <authorList>
            <person name="Carini P."/>
        </authorList>
    </citation>
    <scope>NUCLEOTIDE SEQUENCE [LARGE SCALE GENOMIC DNA]</scope>
    <source>
        <strain evidence="3 5">U25</strain>
    </source>
</reference>
<dbReference type="GeneID" id="24817154"/>
<dbReference type="EMBL" id="LXWN01000003">
    <property type="protein sequence ID" value="PTL87122.1"/>
    <property type="molecule type" value="Genomic_DNA"/>
</dbReference>
<dbReference type="Proteomes" id="UP000030944">
    <property type="component" value="Chromosome"/>
</dbReference>
<keyword evidence="1" id="KW-0175">Coiled coil</keyword>
<proteinExistence type="predicted"/>
<gene>
    <name evidence="3" type="ORF">A7X95_07365</name>
    <name evidence="2" type="ORF">T478_1274</name>
</gene>
<dbReference type="HOGENOM" id="CLU_124258_0_0_2"/>
<accession>A0A0A7UYY8</accession>
<dbReference type="AlphaFoldDB" id="A0A0A7UYY8"/>
<evidence type="ECO:0000313" key="5">
    <source>
        <dbReference type="Proteomes" id="UP000241022"/>
    </source>
</evidence>
<dbReference type="STRING" id="1410606.T478_1274"/>
<dbReference type="KEGG" id="nbv:T478_1274"/>
<dbReference type="OrthoDB" id="31397at2157"/>
<keyword evidence="5" id="KW-1185">Reference proteome</keyword>
<evidence type="ECO:0000313" key="2">
    <source>
        <dbReference type="EMBL" id="AJA91992.1"/>
    </source>
</evidence>